<feature type="compositionally biased region" description="Basic and acidic residues" evidence="3">
    <location>
        <begin position="21"/>
        <end position="34"/>
    </location>
</feature>
<dbReference type="PANTHER" id="PTHR33142:SF89">
    <property type="entry name" value="CYCLIN-DEPENDENT PROTEIN KINASE INHIBITOR SMR2"/>
    <property type="match status" value="1"/>
</dbReference>
<dbReference type="GO" id="GO:0032875">
    <property type="term" value="P:regulation of DNA endoreduplication"/>
    <property type="evidence" value="ECO:0007669"/>
    <property type="project" value="InterPro"/>
</dbReference>
<accession>A0AAN7LLQ4</accession>
<gene>
    <name evidence="4" type="ORF">SAY86_031316</name>
</gene>
<evidence type="ECO:0000256" key="1">
    <source>
        <dbReference type="ARBA" id="ARBA00023013"/>
    </source>
</evidence>
<dbReference type="AlphaFoldDB" id="A0AAN7LLQ4"/>
<proteinExistence type="predicted"/>
<comment type="caution">
    <text evidence="4">The sequence shown here is derived from an EMBL/GenBank/DDBJ whole genome shotgun (WGS) entry which is preliminary data.</text>
</comment>
<organism evidence="4 5">
    <name type="scientific">Trapa natans</name>
    <name type="common">Water chestnut</name>
    <dbReference type="NCBI Taxonomy" id="22666"/>
    <lineage>
        <taxon>Eukaryota</taxon>
        <taxon>Viridiplantae</taxon>
        <taxon>Streptophyta</taxon>
        <taxon>Embryophyta</taxon>
        <taxon>Tracheophyta</taxon>
        <taxon>Spermatophyta</taxon>
        <taxon>Magnoliopsida</taxon>
        <taxon>eudicotyledons</taxon>
        <taxon>Gunneridae</taxon>
        <taxon>Pentapetalae</taxon>
        <taxon>rosids</taxon>
        <taxon>malvids</taxon>
        <taxon>Myrtales</taxon>
        <taxon>Lythraceae</taxon>
        <taxon>Trapa</taxon>
    </lineage>
</organism>
<dbReference type="PANTHER" id="PTHR33142">
    <property type="entry name" value="CYCLIN-DEPENDENT PROTEIN KINASE INHIBITOR SMR13"/>
    <property type="match status" value="1"/>
</dbReference>
<protein>
    <submittedName>
        <fullName evidence="4">Uncharacterized protein</fullName>
    </submittedName>
</protein>
<feature type="region of interest" description="Disordered" evidence="3">
    <location>
        <begin position="1"/>
        <end position="72"/>
    </location>
</feature>
<evidence type="ECO:0000313" key="5">
    <source>
        <dbReference type="Proteomes" id="UP001346149"/>
    </source>
</evidence>
<keyword evidence="5" id="KW-1185">Reference proteome</keyword>
<keyword evidence="2" id="KW-0131">Cell cycle</keyword>
<evidence type="ECO:0000256" key="3">
    <source>
        <dbReference type="SAM" id="MobiDB-lite"/>
    </source>
</evidence>
<reference evidence="4 5" key="1">
    <citation type="journal article" date="2023" name="Hortic Res">
        <title>Pangenome of water caltrop reveals structural variations and asymmetric subgenome divergence after allopolyploidization.</title>
        <authorList>
            <person name="Zhang X."/>
            <person name="Chen Y."/>
            <person name="Wang L."/>
            <person name="Yuan Y."/>
            <person name="Fang M."/>
            <person name="Shi L."/>
            <person name="Lu R."/>
            <person name="Comes H.P."/>
            <person name="Ma Y."/>
            <person name="Chen Y."/>
            <person name="Huang G."/>
            <person name="Zhou Y."/>
            <person name="Zheng Z."/>
            <person name="Qiu Y."/>
        </authorList>
    </citation>
    <scope>NUCLEOTIDE SEQUENCE [LARGE SCALE GENOMIC DNA]</scope>
    <source>
        <strain evidence="4">F231</strain>
    </source>
</reference>
<dbReference type="EMBL" id="JAXQNO010000009">
    <property type="protein sequence ID" value="KAK4790903.1"/>
    <property type="molecule type" value="Genomic_DNA"/>
</dbReference>
<dbReference type="GO" id="GO:0004860">
    <property type="term" value="F:protein kinase inhibitor activity"/>
    <property type="evidence" value="ECO:0007669"/>
    <property type="project" value="UniProtKB-KW"/>
</dbReference>
<evidence type="ECO:0000313" key="4">
    <source>
        <dbReference type="EMBL" id="KAK4790903.1"/>
    </source>
</evidence>
<dbReference type="InterPro" id="IPR040389">
    <property type="entry name" value="SMR"/>
</dbReference>
<keyword evidence="1" id="KW-0649">Protein kinase inhibitor</keyword>
<evidence type="ECO:0000256" key="2">
    <source>
        <dbReference type="ARBA" id="ARBA00023306"/>
    </source>
</evidence>
<name>A0AAN7LLQ4_TRANT</name>
<dbReference type="Proteomes" id="UP001346149">
    <property type="component" value="Unassembled WGS sequence"/>
</dbReference>
<sequence>MLGGHGHLSSKLQEEEEEETRDTTGENCESRAPDEDYSQCRTPLSEDHRIPNVRSCPPTPQKKAPPATSRKRKLRFFEAWGREEVESFFQSSFLEPWSKKKADKR</sequence>